<dbReference type="CDD" id="cd15482">
    <property type="entry name" value="Sialidase_non-viral"/>
    <property type="match status" value="1"/>
</dbReference>
<feature type="domain" description="Sortilin N-terminal" evidence="3">
    <location>
        <begin position="142"/>
        <end position="290"/>
    </location>
</feature>
<dbReference type="InterPro" id="IPR031778">
    <property type="entry name" value="Sortilin_N"/>
</dbReference>
<dbReference type="Proteomes" id="UP000240608">
    <property type="component" value="Unassembled WGS sequence"/>
</dbReference>
<dbReference type="InterPro" id="IPR050310">
    <property type="entry name" value="VPS10-sortilin"/>
</dbReference>
<evidence type="ECO:0000259" key="3">
    <source>
        <dbReference type="Pfam" id="PF15902"/>
    </source>
</evidence>
<dbReference type="InterPro" id="IPR036278">
    <property type="entry name" value="Sialidase_sf"/>
</dbReference>
<proteinExistence type="predicted"/>
<keyword evidence="2" id="KW-0732">Signal</keyword>
<dbReference type="Gene3D" id="2.60.40.4070">
    <property type="match status" value="1"/>
</dbReference>
<comment type="caution">
    <text evidence="4">The sequence shown here is derived from an EMBL/GenBank/DDBJ whole genome shotgun (WGS) entry which is preliminary data.</text>
</comment>
<sequence length="929" mass="104102">MKSNLLSFLAFILLLIPIAKVSAQVEPSNPKVIQEGIKARQKLAEKSLLKSFPARNVGPVIQGARIVDIAVNQNNIKEFYIAYASGGLFHTKNNGISFDPIFDNEGALTIGDIALAPNNENIIYVGTGENNSSRSSYAGSGIYKSVDKGKSWEHIGLEGSQHIGRIVVHPENPDVVWVASMGALYSENEERGVFKSKDGGKSWEKVLYTDDRTGAIDLIIHPENPDIFFASMWERKRYAWDFVGNGEGSGIYKSVDGGENWKLNMSGIPDDKYTGRIGLDISLSNPDIMYALLDYQKETKTKKERSDKDKLIPADFTDMSVKAFLELANEDLDNFLKDNGFPKKYSAVTVKKEVKEGIYKPKALAEYSGDANNDLFETSVAGSIVYKSTDQGKTWVKTHDYDLEAVYYTYGYYFGEIRVSTEKPDDIYVLGVPLVVSRDGGKTFLRTDTIGNVHADHQAMWINPDDSDHIILGNDGGLYISYDAGATWDHKNSMAVGQFYTVNVDMAQPYNIYGGLQDNGTMVGSSKTVPNERGQWEDLFGGDGMYVSADPRDRNIVYVGFQFGNYYRINRATGEREYITPAHDIGEDILRFNWRTPVLMSSHNADILYLGSQKVHRSLNQGKSWEAISSDLTKGGKKGNVPFGTITEIAESPLKFGLLYVGTDDGNIWRLKNGESWTQLNGKLPQGLWVSSIHASNHEIGTVYVSMTGYRNDNFKNYIYKSTDFGNNWVPISGDLPQESVNVIYQDPEVASLLYLGTDHGTYVSFNDGKNWQHLGALPNVANYDMIVHPRELELVIGTHGRSIYVVDAKPLQAIAENYNDNNLLIFEIGDIRFSESWGKKRTPYLKTYYPEIEIPFFVNNIKKEIELRIQIKDEAGDIIKTMKPISINGYQSLKWNGLIKENQFIKKGKYEVILSDGKNETKKAFEVK</sequence>
<gene>
    <name evidence="4" type="ORF">C9994_01040</name>
</gene>
<keyword evidence="4" id="KW-0378">Hydrolase</keyword>
<reference evidence="4 5" key="1">
    <citation type="submission" date="2018-03" db="EMBL/GenBank/DDBJ databases">
        <title>Cross-interface Injection: A General Nanoliter Liquid Handling Method Applied to Single Cells Genome Amplification Automated Nanoliter Liquid Handling Applied to Single Cell Multiple Displacement Amplification.</title>
        <authorList>
            <person name="Yun J."/>
            <person name="Xu P."/>
            <person name="Xu J."/>
            <person name="Dai X."/>
            <person name="Wang Y."/>
            <person name="Zheng X."/>
            <person name="Cao C."/>
            <person name="Yi Q."/>
            <person name="Zhu Y."/>
            <person name="Wang L."/>
            <person name="Dong Z."/>
            <person name="Huang Y."/>
            <person name="Huang L."/>
            <person name="Du W."/>
        </authorList>
    </citation>
    <scope>NUCLEOTIDE SEQUENCE [LARGE SCALE GENOMIC DNA]</scope>
    <source>
        <strain evidence="4 5">Z-D1-2</strain>
    </source>
</reference>
<feature type="chain" id="PRO_5015586031" evidence="2">
    <location>
        <begin position="24"/>
        <end position="929"/>
    </location>
</feature>
<organism evidence="4 5">
    <name type="scientific">Marivirga lumbricoides</name>
    <dbReference type="NCBI Taxonomy" id="1046115"/>
    <lineage>
        <taxon>Bacteria</taxon>
        <taxon>Pseudomonadati</taxon>
        <taxon>Bacteroidota</taxon>
        <taxon>Cytophagia</taxon>
        <taxon>Cytophagales</taxon>
        <taxon>Marivirgaceae</taxon>
        <taxon>Marivirga</taxon>
    </lineage>
</organism>
<dbReference type="InterPro" id="IPR015943">
    <property type="entry name" value="WD40/YVTN_repeat-like_dom_sf"/>
</dbReference>
<dbReference type="PANTHER" id="PTHR12106:SF27">
    <property type="entry name" value="SORTILIN-RELATED RECEPTOR"/>
    <property type="match status" value="1"/>
</dbReference>
<keyword evidence="1" id="KW-0677">Repeat</keyword>
<dbReference type="PANTHER" id="PTHR12106">
    <property type="entry name" value="SORTILIN RELATED"/>
    <property type="match status" value="1"/>
</dbReference>
<dbReference type="EMBL" id="PYVU01000004">
    <property type="protein sequence ID" value="PTB97844.1"/>
    <property type="molecule type" value="Genomic_DNA"/>
</dbReference>
<accession>A0A2T4DVK0</accession>
<feature type="signal peptide" evidence="2">
    <location>
        <begin position="1"/>
        <end position="23"/>
    </location>
</feature>
<evidence type="ECO:0000313" key="5">
    <source>
        <dbReference type="Proteomes" id="UP000240608"/>
    </source>
</evidence>
<dbReference type="Gene3D" id="2.130.10.10">
    <property type="entry name" value="YVTN repeat-like/Quinoprotein amine dehydrogenase"/>
    <property type="match status" value="4"/>
</dbReference>
<dbReference type="SUPFAM" id="SSF110296">
    <property type="entry name" value="Oligoxyloglucan reducing end-specific cellobiohydrolase"/>
    <property type="match status" value="1"/>
</dbReference>
<protein>
    <submittedName>
        <fullName evidence="4">Glycosyl hydrolase</fullName>
    </submittedName>
</protein>
<dbReference type="AlphaFoldDB" id="A0A2T4DVK0"/>
<dbReference type="GO" id="GO:0016787">
    <property type="term" value="F:hydrolase activity"/>
    <property type="evidence" value="ECO:0007669"/>
    <property type="project" value="UniProtKB-KW"/>
</dbReference>
<evidence type="ECO:0000256" key="2">
    <source>
        <dbReference type="SAM" id="SignalP"/>
    </source>
</evidence>
<name>A0A2T4DVK0_9BACT</name>
<dbReference type="Pfam" id="PF15902">
    <property type="entry name" value="Sortilin-Vps10"/>
    <property type="match status" value="1"/>
</dbReference>
<evidence type="ECO:0000313" key="4">
    <source>
        <dbReference type="EMBL" id="PTB97844.1"/>
    </source>
</evidence>
<evidence type="ECO:0000256" key="1">
    <source>
        <dbReference type="ARBA" id="ARBA00022737"/>
    </source>
</evidence>
<dbReference type="SUPFAM" id="SSF50939">
    <property type="entry name" value="Sialidases"/>
    <property type="match status" value="1"/>
</dbReference>